<comment type="caution">
    <text evidence="1">The sequence shown here is derived from an EMBL/GenBank/DDBJ whole genome shotgun (WGS) entry which is preliminary data.</text>
</comment>
<proteinExistence type="predicted"/>
<sequence>MNSKIGYSHSYIKVDFFFIEPRHEILISLSFFFDFIIYPTHGTPPLI</sequence>
<gene>
    <name evidence="1" type="ORF">LMG8520_2095</name>
</gene>
<protein>
    <submittedName>
        <fullName evidence="1">Uncharacterized protein</fullName>
    </submittedName>
</protein>
<evidence type="ECO:0000313" key="1">
    <source>
        <dbReference type="EMBL" id="KSU06393.1"/>
    </source>
</evidence>
<organism evidence="1 2">
    <name type="scientific">Lactococcus lactis subsp. lactis</name>
    <name type="common">Streptococcus lactis</name>
    <dbReference type="NCBI Taxonomy" id="1360"/>
    <lineage>
        <taxon>Bacteria</taxon>
        <taxon>Bacillati</taxon>
        <taxon>Bacillota</taxon>
        <taxon>Bacilli</taxon>
        <taxon>Lactobacillales</taxon>
        <taxon>Streptococcaceae</taxon>
        <taxon>Lactococcus</taxon>
    </lineage>
</organism>
<dbReference type="AlphaFoldDB" id="A0A0V8CZD1"/>
<reference evidence="2" key="1">
    <citation type="submission" date="2015-10" db="EMBL/GenBank/DDBJ databases">
        <title>Draft Genome Sequences of 11 Lactococcus lactis subspecies cremoris strains.</title>
        <authorList>
            <person name="Wels M."/>
            <person name="Backus L."/>
            <person name="Boekhorst J."/>
            <person name="Dijkstra A."/>
            <person name="Beerthuizen M."/>
            <person name="Kelly W."/>
            <person name="Siezen R."/>
            <person name="Bachmann H."/>
            <person name="Van Hijum S."/>
        </authorList>
    </citation>
    <scope>NUCLEOTIDE SEQUENCE [LARGE SCALE GENOMIC DNA]</scope>
    <source>
        <strain evidence="2">LMG8520</strain>
    </source>
</reference>
<dbReference type="EMBL" id="LKLP01000109">
    <property type="protein sequence ID" value="KSU06393.1"/>
    <property type="molecule type" value="Genomic_DNA"/>
</dbReference>
<dbReference type="Proteomes" id="UP000054230">
    <property type="component" value="Unassembled WGS sequence"/>
</dbReference>
<name>A0A0V8CZD1_LACLL</name>
<accession>A0A0V8CZD1</accession>
<evidence type="ECO:0000313" key="2">
    <source>
        <dbReference type="Proteomes" id="UP000054230"/>
    </source>
</evidence>